<dbReference type="AlphaFoldDB" id="A0A7G1G8Q4"/>
<dbReference type="PROSITE" id="PS51704">
    <property type="entry name" value="GP_PDE"/>
    <property type="match status" value="1"/>
</dbReference>
<protein>
    <submittedName>
        <fullName evidence="2">Glycerophosphodiester phosphodiesterase</fullName>
    </submittedName>
</protein>
<dbReference type="SUPFAM" id="SSF51695">
    <property type="entry name" value="PLC-like phosphodiesterases"/>
    <property type="match status" value="1"/>
</dbReference>
<evidence type="ECO:0000313" key="2">
    <source>
        <dbReference type="EMBL" id="BBE31347.1"/>
    </source>
</evidence>
<dbReference type="FunCoup" id="A0A7G1G8Q4">
    <property type="interactions" value="195"/>
</dbReference>
<dbReference type="PROSITE" id="PS50007">
    <property type="entry name" value="PIPLC_X_DOMAIN"/>
    <property type="match status" value="1"/>
</dbReference>
<reference evidence="2 3" key="1">
    <citation type="submission" date="2018-06" db="EMBL/GenBank/DDBJ databases">
        <title>Genome sequencing of Oceanotoga sp. sy52.</title>
        <authorList>
            <person name="Mori K."/>
        </authorList>
    </citation>
    <scope>NUCLEOTIDE SEQUENCE [LARGE SCALE GENOMIC DNA]</scope>
    <source>
        <strain evidence="3">sy52</strain>
    </source>
</reference>
<dbReference type="KEGG" id="ocy:OSSY52_14880"/>
<dbReference type="GO" id="GO:0008081">
    <property type="term" value="F:phosphoric diester hydrolase activity"/>
    <property type="evidence" value="ECO:0007669"/>
    <property type="project" value="InterPro"/>
</dbReference>
<dbReference type="GO" id="GO:0006629">
    <property type="term" value="P:lipid metabolic process"/>
    <property type="evidence" value="ECO:0007669"/>
    <property type="project" value="InterPro"/>
</dbReference>
<keyword evidence="3" id="KW-1185">Reference proteome</keyword>
<dbReference type="Gene3D" id="3.20.20.190">
    <property type="entry name" value="Phosphatidylinositol (PI) phosphodiesterase"/>
    <property type="match status" value="1"/>
</dbReference>
<evidence type="ECO:0000313" key="3">
    <source>
        <dbReference type="Proteomes" id="UP000516361"/>
    </source>
</evidence>
<dbReference type="Pfam" id="PF03009">
    <property type="entry name" value="GDPD"/>
    <property type="match status" value="1"/>
</dbReference>
<accession>A0A7G1G8Q4</accession>
<gene>
    <name evidence="2" type="ORF">OSSY52_14880</name>
</gene>
<dbReference type="PANTHER" id="PTHR46211">
    <property type="entry name" value="GLYCEROPHOSPHORYL DIESTER PHOSPHODIESTERASE"/>
    <property type="match status" value="1"/>
</dbReference>
<sequence length="242" mass="28032">MSDNYPIIVLGHRGFRKLYPENTLIAYQKAIEFGADGVELDVRLSKDGSCVIMHDDNLERITGIEGKLKDIEYKEIRKIKLPMNQHIPTLEMVYSKLPEDTLINVEIKEVEASYTAYQIVKSFNAIERTLFSSFEKDAIIKIRELDDKAYVSYLIEEKEKLDEVFDLHAKINLYSVNLPAAGIKLVGLDNYKLYVSKLKEYDIKTILWNFDEISDVKKLKGYYDAIITDNVEDIVNELENNY</sequence>
<dbReference type="InParanoid" id="A0A7G1G8Q4"/>
<dbReference type="PANTHER" id="PTHR46211:SF14">
    <property type="entry name" value="GLYCEROPHOSPHODIESTER PHOSPHODIESTERASE"/>
    <property type="match status" value="1"/>
</dbReference>
<organism evidence="2 3">
    <name type="scientific">Tepiditoga spiralis</name>
    <dbReference type="NCBI Taxonomy" id="2108365"/>
    <lineage>
        <taxon>Bacteria</taxon>
        <taxon>Thermotogati</taxon>
        <taxon>Thermotogota</taxon>
        <taxon>Thermotogae</taxon>
        <taxon>Petrotogales</taxon>
        <taxon>Petrotogaceae</taxon>
        <taxon>Tepiditoga</taxon>
    </lineage>
</organism>
<dbReference type="InterPro" id="IPR030395">
    <property type="entry name" value="GP_PDE_dom"/>
</dbReference>
<dbReference type="Proteomes" id="UP000516361">
    <property type="component" value="Chromosome"/>
</dbReference>
<dbReference type="InterPro" id="IPR017946">
    <property type="entry name" value="PLC-like_Pdiesterase_TIM-brl"/>
</dbReference>
<evidence type="ECO:0000259" key="1">
    <source>
        <dbReference type="PROSITE" id="PS51704"/>
    </source>
</evidence>
<dbReference type="RefSeq" id="WP_190613827.1">
    <property type="nucleotide sequence ID" value="NZ_AP018712.1"/>
</dbReference>
<proteinExistence type="predicted"/>
<name>A0A7G1G8Q4_9BACT</name>
<feature type="domain" description="GP-PDE" evidence="1">
    <location>
        <begin position="7"/>
        <end position="238"/>
    </location>
</feature>
<dbReference type="EMBL" id="AP018712">
    <property type="protein sequence ID" value="BBE31347.1"/>
    <property type="molecule type" value="Genomic_DNA"/>
</dbReference>